<dbReference type="SUPFAM" id="SSF51735">
    <property type="entry name" value="NAD(P)-binding Rossmann-fold domains"/>
    <property type="match status" value="1"/>
</dbReference>
<reference evidence="2" key="1">
    <citation type="submission" date="2020-11" db="EMBL/GenBank/DDBJ databases">
        <title>Carbohydrate-dependent, anaerobic sulfur respiration: A novel catabolism in halophilic archaea.</title>
        <authorList>
            <person name="Sorokin D.Y."/>
            <person name="Messina E."/>
            <person name="Smedile F."/>
            <person name="La Cono V."/>
            <person name="Hallsworth J.E."/>
            <person name="Yakimov M.M."/>
        </authorList>
    </citation>
    <scope>NUCLEOTIDE SEQUENCE</scope>
    <source>
        <strain evidence="2">AArc-S</strain>
    </source>
</reference>
<dbReference type="Pfam" id="PF01370">
    <property type="entry name" value="Epimerase"/>
    <property type="match status" value="1"/>
</dbReference>
<dbReference type="Gene3D" id="3.40.50.720">
    <property type="entry name" value="NAD(P)-binding Rossmann-like Domain"/>
    <property type="match status" value="1"/>
</dbReference>
<dbReference type="EMBL" id="CP064786">
    <property type="protein sequence ID" value="QSG03401.1"/>
    <property type="molecule type" value="Genomic_DNA"/>
</dbReference>
<dbReference type="InterPro" id="IPR036291">
    <property type="entry name" value="NAD(P)-bd_dom_sf"/>
</dbReference>
<dbReference type="GeneID" id="70685580"/>
<evidence type="ECO:0000313" key="2">
    <source>
        <dbReference type="EMBL" id="QSG03401.1"/>
    </source>
</evidence>
<evidence type="ECO:0000313" key="3">
    <source>
        <dbReference type="Proteomes" id="UP000663586"/>
    </source>
</evidence>
<dbReference type="PANTHER" id="PTHR12126">
    <property type="entry name" value="NADH-UBIQUINONE OXIDOREDUCTASE 39 KDA SUBUNIT-RELATED"/>
    <property type="match status" value="1"/>
</dbReference>
<dbReference type="GO" id="GO:0044877">
    <property type="term" value="F:protein-containing complex binding"/>
    <property type="evidence" value="ECO:0007669"/>
    <property type="project" value="TreeGrafter"/>
</dbReference>
<gene>
    <name evidence="2" type="ORF">AArcS_2204</name>
</gene>
<feature type="domain" description="NAD-dependent epimerase/dehydratase" evidence="1">
    <location>
        <begin position="3"/>
        <end position="118"/>
    </location>
</feature>
<dbReference type="InterPro" id="IPR051207">
    <property type="entry name" value="ComplexI_NDUFA9_subunit"/>
</dbReference>
<dbReference type="RefSeq" id="WP_238477453.1">
    <property type="nucleotide sequence ID" value="NZ_CP064786.1"/>
</dbReference>
<dbReference type="KEGG" id="hara:AArcS_2204"/>
<dbReference type="AlphaFoldDB" id="A0A897MSX6"/>
<dbReference type="InterPro" id="IPR001509">
    <property type="entry name" value="Epimerase_deHydtase"/>
</dbReference>
<sequence>MHILVTGGNGFIGRRVCANAIAAGHDVTSVARSGPPTDGGSTGWADRVDWIEADVFSPQEWRFALSTVDCVVHSIGTISETPETGVTFERLNGDSAIVAALEAERAGVDRFVYVSSSTKPPLVRDAYMTARRRAEAAVADLELDVLIPRFGPVYGPDQPHFPALANYLFTAVGELEPIARRLGEDRPFSVEMAGRAIYELAVTDDPPASPITAETLAALAR</sequence>
<organism evidence="2 3">
    <name type="scientific">Natranaeroarchaeum sulfidigenes</name>
    <dbReference type="NCBI Taxonomy" id="2784880"/>
    <lineage>
        <taxon>Archaea</taxon>
        <taxon>Methanobacteriati</taxon>
        <taxon>Methanobacteriota</taxon>
        <taxon>Stenosarchaea group</taxon>
        <taxon>Halobacteria</taxon>
        <taxon>Halobacteriales</taxon>
        <taxon>Natronoarchaeaceae</taxon>
        <taxon>Natranaeroarchaeum</taxon>
    </lineage>
</organism>
<accession>A0A897MSX6</accession>
<proteinExistence type="predicted"/>
<dbReference type="Proteomes" id="UP000663586">
    <property type="component" value="Chromosome"/>
</dbReference>
<protein>
    <submittedName>
        <fullName evidence="2">YbjT</fullName>
    </submittedName>
</protein>
<dbReference type="PANTHER" id="PTHR12126:SF16">
    <property type="entry name" value="MIOREX COMPLEX COMPONENT 2"/>
    <property type="match status" value="1"/>
</dbReference>
<name>A0A897MSX6_9EURY</name>
<keyword evidence="3" id="KW-1185">Reference proteome</keyword>
<evidence type="ECO:0000259" key="1">
    <source>
        <dbReference type="Pfam" id="PF01370"/>
    </source>
</evidence>